<dbReference type="SUPFAM" id="SSF52317">
    <property type="entry name" value="Class I glutamine amidotransferase-like"/>
    <property type="match status" value="1"/>
</dbReference>
<dbReference type="AlphaFoldDB" id="A0A3D0W8Z1"/>
<dbReference type="Proteomes" id="UP000262699">
    <property type="component" value="Unassembled WGS sequence"/>
</dbReference>
<evidence type="ECO:0000313" key="4">
    <source>
        <dbReference type="Proteomes" id="UP000262699"/>
    </source>
</evidence>
<dbReference type="PANTHER" id="PTHR40469:SF2">
    <property type="entry name" value="GALACTOSE-BINDING DOMAIN-LIKE SUPERFAMILY PROTEIN"/>
    <property type="match status" value="1"/>
</dbReference>
<dbReference type="EMBL" id="DOYJ01000103">
    <property type="protein sequence ID" value="HCB75215.1"/>
    <property type="molecule type" value="Genomic_DNA"/>
</dbReference>
<dbReference type="InterPro" id="IPR029010">
    <property type="entry name" value="ThuA-like"/>
</dbReference>
<dbReference type="InterPro" id="IPR029062">
    <property type="entry name" value="Class_I_gatase-like"/>
</dbReference>
<reference evidence="3 4" key="1">
    <citation type="journal article" date="2018" name="Nat. Biotechnol.">
        <title>A standardized bacterial taxonomy based on genome phylogeny substantially revises the tree of life.</title>
        <authorList>
            <person name="Parks D.H."/>
            <person name="Chuvochina M."/>
            <person name="Waite D.W."/>
            <person name="Rinke C."/>
            <person name="Skarshewski A."/>
            <person name="Chaumeil P.A."/>
            <person name="Hugenholtz P."/>
        </authorList>
    </citation>
    <scope>NUCLEOTIDE SEQUENCE [LARGE SCALE GENOMIC DNA]</scope>
    <source>
        <strain evidence="3">UBA9015</strain>
    </source>
</reference>
<dbReference type="Pfam" id="PF06283">
    <property type="entry name" value="ThuA"/>
    <property type="match status" value="1"/>
</dbReference>
<gene>
    <name evidence="3" type="ORF">DEP91_03450</name>
</gene>
<organism evidence="3 4">
    <name type="scientific">Sphingomonas bacterium</name>
    <dbReference type="NCBI Taxonomy" id="1895847"/>
    <lineage>
        <taxon>Bacteria</taxon>
        <taxon>Pseudomonadati</taxon>
        <taxon>Pseudomonadota</taxon>
        <taxon>Alphaproteobacteria</taxon>
        <taxon>Sphingomonadales</taxon>
        <taxon>Sphingomonadaceae</taxon>
        <taxon>Sphingomonas</taxon>
    </lineage>
</organism>
<evidence type="ECO:0000313" key="3">
    <source>
        <dbReference type="EMBL" id="HCB75215.1"/>
    </source>
</evidence>
<evidence type="ECO:0000256" key="1">
    <source>
        <dbReference type="SAM" id="SignalP"/>
    </source>
</evidence>
<sequence length="377" mass="40549">MSRATPRRLRDLAVFIGLATAAMPVAAHAAVPDCPLATTPYSIDGPLIDLLIDPRARQVLDEAGLLAKIPPFLSGTTLPTFSAIVSLDGLGDYKAMPAAAQADLRAKLAAIPIDAAATARRCARYVDGPPPAERVKPGRPAILVFDRIIGFKDTPSVNAATAALRAMAARKGWEAVFTDNPGAITPAYLKQFGAVVWNNVSGDVLTVRQRQALRDFVEKGRGFVGFHGAAGDPRNIWDWYSDVLVSARFAGHPMDPQFQTATIRVEDLKSPLMQGLGTGWALNEEWYSFTANPRDKGVHVLLTLDEASYKPGKLAMGDHPIAWSRCVGNGRSFYSAIGHRPENYADARNVTLLENAIGWALDAKAGPVCRGGREVSR</sequence>
<protein>
    <submittedName>
        <fullName evidence="3">ThuA domain-containing protein</fullName>
    </submittedName>
</protein>
<evidence type="ECO:0000259" key="2">
    <source>
        <dbReference type="Pfam" id="PF06283"/>
    </source>
</evidence>
<accession>A0A3D0W8Z1</accession>
<feature type="signal peptide" evidence="1">
    <location>
        <begin position="1"/>
        <end position="29"/>
    </location>
</feature>
<proteinExistence type="predicted"/>
<feature type="domain" description="ThuA-like" evidence="2">
    <location>
        <begin position="142"/>
        <end position="360"/>
    </location>
</feature>
<comment type="caution">
    <text evidence="3">The sequence shown here is derived from an EMBL/GenBank/DDBJ whole genome shotgun (WGS) entry which is preliminary data.</text>
</comment>
<name>A0A3D0W8Z1_9SPHN</name>
<keyword evidence="1" id="KW-0732">Signal</keyword>
<feature type="chain" id="PRO_5017572709" evidence="1">
    <location>
        <begin position="30"/>
        <end position="377"/>
    </location>
</feature>
<dbReference type="Gene3D" id="3.40.50.880">
    <property type="match status" value="1"/>
</dbReference>
<dbReference type="PANTHER" id="PTHR40469">
    <property type="entry name" value="SECRETED GLYCOSYL HYDROLASE"/>
    <property type="match status" value="1"/>
</dbReference>